<accession>L8MTU2</accession>
<name>L8MTU2_9CYAN</name>
<organism evidence="2 3">
    <name type="scientific">Pseudanabaena biceps PCC 7429</name>
    <dbReference type="NCBI Taxonomy" id="927668"/>
    <lineage>
        <taxon>Bacteria</taxon>
        <taxon>Bacillati</taxon>
        <taxon>Cyanobacteriota</taxon>
        <taxon>Cyanophyceae</taxon>
        <taxon>Pseudanabaenales</taxon>
        <taxon>Pseudanabaenaceae</taxon>
        <taxon>Pseudanabaena</taxon>
    </lineage>
</organism>
<dbReference type="AlphaFoldDB" id="L8MTU2"/>
<dbReference type="Proteomes" id="UP000011201">
    <property type="component" value="Unassembled WGS sequence"/>
</dbReference>
<feature type="non-terminal residue" evidence="2">
    <location>
        <position position="73"/>
    </location>
</feature>
<reference evidence="2 3" key="1">
    <citation type="journal article" date="2013" name="Proc. Natl. Acad. Sci. U.S.A.">
        <title>Improving the coverage of the cyanobacterial phylum using diversity-driven genome sequencing.</title>
        <authorList>
            <person name="Shih P.M."/>
            <person name="Wu D."/>
            <person name="Latifi A."/>
            <person name="Axen S.D."/>
            <person name="Fewer D.P."/>
            <person name="Talla E."/>
            <person name="Calteau A."/>
            <person name="Cai F."/>
            <person name="Tandeau de Marsac N."/>
            <person name="Rippka R."/>
            <person name="Herdman M."/>
            <person name="Sivonen K."/>
            <person name="Coursin T."/>
            <person name="Laurent T."/>
            <person name="Goodwin L."/>
            <person name="Nolan M."/>
            <person name="Davenport K.W."/>
            <person name="Han C.S."/>
            <person name="Rubin E.M."/>
            <person name="Eisen J.A."/>
            <person name="Woyke T."/>
            <person name="Gugger M."/>
            <person name="Kerfeld C.A."/>
        </authorList>
    </citation>
    <scope>NUCLEOTIDE SEQUENCE [LARGE SCALE GENOMIC DNA]</scope>
    <source>
        <strain evidence="2 3">PCC 7429</strain>
    </source>
</reference>
<evidence type="ECO:0000313" key="3">
    <source>
        <dbReference type="Proteomes" id="UP000011201"/>
    </source>
</evidence>
<keyword evidence="3" id="KW-1185">Reference proteome</keyword>
<evidence type="ECO:0000259" key="1">
    <source>
        <dbReference type="Pfam" id="PF12323"/>
    </source>
</evidence>
<proteinExistence type="predicted"/>
<dbReference type="EMBL" id="ALWB01000241">
    <property type="protein sequence ID" value="ELS30851.1"/>
    <property type="molecule type" value="Genomic_DNA"/>
</dbReference>
<dbReference type="InterPro" id="IPR021027">
    <property type="entry name" value="Transposase_put_HTH"/>
</dbReference>
<evidence type="ECO:0000313" key="2">
    <source>
        <dbReference type="EMBL" id="ELS30851.1"/>
    </source>
</evidence>
<gene>
    <name evidence="2" type="ORF">Pse7429DRAFT_3844</name>
</gene>
<dbReference type="Pfam" id="PF12323">
    <property type="entry name" value="HTH_OrfB_IS605"/>
    <property type="match status" value="1"/>
</dbReference>
<feature type="domain" description="Transposase putative helix-turn-helix" evidence="1">
    <location>
        <begin position="22"/>
        <end position="67"/>
    </location>
</feature>
<sequence>MLLARLYIKLDTLHNKCYNVSMAQKAFKYRFYPTPEQETLLRRTMGCARLVYNRALAARTEAWYERQESSWIL</sequence>
<comment type="caution">
    <text evidence="2">The sequence shown here is derived from an EMBL/GenBank/DDBJ whole genome shotgun (WGS) entry which is preliminary data.</text>
</comment>
<protein>
    <submittedName>
        <fullName evidence="2">Transposase IS891/IS1136/IS1341 family</fullName>
    </submittedName>
</protein>